<sequence>MDPIFVLPRPFYKAGDDLRRFLYLFHSYCRLTKLSDEAKKPFFLASIQEMFLQRLSYLPVAEMSLEDVVYQFELIVDYPEALYRMRKSFFNRRQLRDESACDYVKTINTLGRRAYPTDERLRKDLMFLCVMKGLRDPQMVTSLPETVFEEKDFDYLYCFITNPQKAVEAEEVLSLGVGQEDDSGTDGECSRTDVSDDGQNEADESLPTSVLNNQATDLSEGALKKSMPTPVTDEAHTYSALLVFWGARTRVRVLGFLVNRALFVVFMFLVCIVYTSHRDLIHIPWDRGKVSPGWSQV</sequence>
<proteinExistence type="predicted"/>
<evidence type="ECO:0008006" key="5">
    <source>
        <dbReference type="Google" id="ProtNLM"/>
    </source>
</evidence>
<accession>A0ABP0FTW1</accession>
<feature type="compositionally biased region" description="Acidic residues" evidence="1">
    <location>
        <begin position="195"/>
        <end position="204"/>
    </location>
</feature>
<name>A0ABP0FTW1_CLALP</name>
<reference evidence="3 4" key="1">
    <citation type="submission" date="2024-02" db="EMBL/GenBank/DDBJ databases">
        <authorList>
            <person name="Daric V."/>
            <person name="Darras S."/>
        </authorList>
    </citation>
    <scope>NUCLEOTIDE SEQUENCE [LARGE SCALE GENOMIC DNA]</scope>
</reference>
<keyword evidence="2" id="KW-0472">Membrane</keyword>
<evidence type="ECO:0000256" key="1">
    <source>
        <dbReference type="SAM" id="MobiDB-lite"/>
    </source>
</evidence>
<keyword evidence="4" id="KW-1185">Reference proteome</keyword>
<keyword evidence="2" id="KW-1133">Transmembrane helix</keyword>
<feature type="region of interest" description="Disordered" evidence="1">
    <location>
        <begin position="177"/>
        <end position="211"/>
    </location>
</feature>
<protein>
    <recommendedName>
        <fullName evidence="5">Retrotransposon gag domain-containing protein</fullName>
    </recommendedName>
</protein>
<evidence type="ECO:0000313" key="3">
    <source>
        <dbReference type="EMBL" id="CAK8683063.1"/>
    </source>
</evidence>
<dbReference type="Proteomes" id="UP001642483">
    <property type="component" value="Unassembled WGS sequence"/>
</dbReference>
<evidence type="ECO:0000256" key="2">
    <source>
        <dbReference type="SAM" id="Phobius"/>
    </source>
</evidence>
<feature type="transmembrane region" description="Helical" evidence="2">
    <location>
        <begin position="253"/>
        <end position="275"/>
    </location>
</feature>
<gene>
    <name evidence="3" type="ORF">CVLEPA_LOCUS14177</name>
</gene>
<organism evidence="3 4">
    <name type="scientific">Clavelina lepadiformis</name>
    <name type="common">Light-bulb sea squirt</name>
    <name type="synonym">Ascidia lepadiformis</name>
    <dbReference type="NCBI Taxonomy" id="159417"/>
    <lineage>
        <taxon>Eukaryota</taxon>
        <taxon>Metazoa</taxon>
        <taxon>Chordata</taxon>
        <taxon>Tunicata</taxon>
        <taxon>Ascidiacea</taxon>
        <taxon>Aplousobranchia</taxon>
        <taxon>Clavelinidae</taxon>
        <taxon>Clavelina</taxon>
    </lineage>
</organism>
<evidence type="ECO:0000313" key="4">
    <source>
        <dbReference type="Proteomes" id="UP001642483"/>
    </source>
</evidence>
<comment type="caution">
    <text evidence="3">The sequence shown here is derived from an EMBL/GenBank/DDBJ whole genome shotgun (WGS) entry which is preliminary data.</text>
</comment>
<dbReference type="EMBL" id="CAWYQH010000096">
    <property type="protein sequence ID" value="CAK8683063.1"/>
    <property type="molecule type" value="Genomic_DNA"/>
</dbReference>
<keyword evidence="2" id="KW-0812">Transmembrane</keyword>